<name>A0A6A6NQJ0_9PEZI</name>
<evidence type="ECO:0000259" key="1">
    <source>
        <dbReference type="PROSITE" id="PS51186"/>
    </source>
</evidence>
<accession>A0A6A6NQJ0</accession>
<dbReference type="InterPro" id="IPR000182">
    <property type="entry name" value="GNAT_dom"/>
</dbReference>
<dbReference type="CDD" id="cd04301">
    <property type="entry name" value="NAT_SF"/>
    <property type="match status" value="1"/>
</dbReference>
<evidence type="ECO:0000313" key="2">
    <source>
        <dbReference type="EMBL" id="KAF2453682.1"/>
    </source>
</evidence>
<dbReference type="AlphaFoldDB" id="A0A6A6NQJ0"/>
<dbReference type="GO" id="GO:0016747">
    <property type="term" value="F:acyltransferase activity, transferring groups other than amino-acyl groups"/>
    <property type="evidence" value="ECO:0007669"/>
    <property type="project" value="InterPro"/>
</dbReference>
<evidence type="ECO:0000313" key="3">
    <source>
        <dbReference type="Proteomes" id="UP000799766"/>
    </source>
</evidence>
<dbReference type="Pfam" id="PF13508">
    <property type="entry name" value="Acetyltransf_7"/>
    <property type="match status" value="1"/>
</dbReference>
<dbReference type="InterPro" id="IPR052523">
    <property type="entry name" value="Trichothecene_AcTrans"/>
</dbReference>
<dbReference type="Proteomes" id="UP000799766">
    <property type="component" value="Unassembled WGS sequence"/>
</dbReference>
<keyword evidence="2" id="KW-0808">Transferase</keyword>
<gene>
    <name evidence="2" type="ORF">BDY21DRAFT_417193</name>
</gene>
<dbReference type="PANTHER" id="PTHR42791">
    <property type="entry name" value="GNAT FAMILY ACETYLTRANSFERASE"/>
    <property type="match status" value="1"/>
</dbReference>
<dbReference type="OrthoDB" id="512662at2759"/>
<dbReference type="InterPro" id="IPR016181">
    <property type="entry name" value="Acyl_CoA_acyltransferase"/>
</dbReference>
<sequence length="251" mass="28964">MPIEVSRMTEADVDSAINTVQQAFADDPYNKWIYDDRSKFSPARNRVSLGLRCRWGIQHGLFYVAKDPASATPDKVLGTAMWLAPRPAAEPESWSLYLSYWRLWLSQVYMNAVYGRGGLNVKRYWIWKARQKEAQEALWTDPRGYYFCNIVTVLPEAQRRGVGRKLMEVVLEKADEEGMPAYLESSRNEPNVPIYEKFGFKLVREMECDDDGTGIQLYCMMRDPKGVKSSDDEEPVPVYLTIGKRIRIRPS</sequence>
<dbReference type="Gene3D" id="3.40.630.30">
    <property type="match status" value="1"/>
</dbReference>
<keyword evidence="3" id="KW-1185">Reference proteome</keyword>
<reference evidence="2" key="1">
    <citation type="journal article" date="2020" name="Stud. Mycol.">
        <title>101 Dothideomycetes genomes: a test case for predicting lifestyles and emergence of pathogens.</title>
        <authorList>
            <person name="Haridas S."/>
            <person name="Albert R."/>
            <person name="Binder M."/>
            <person name="Bloem J."/>
            <person name="Labutti K."/>
            <person name="Salamov A."/>
            <person name="Andreopoulos B."/>
            <person name="Baker S."/>
            <person name="Barry K."/>
            <person name="Bills G."/>
            <person name="Bluhm B."/>
            <person name="Cannon C."/>
            <person name="Castanera R."/>
            <person name="Culley D."/>
            <person name="Daum C."/>
            <person name="Ezra D."/>
            <person name="Gonzalez J."/>
            <person name="Henrissat B."/>
            <person name="Kuo A."/>
            <person name="Liang C."/>
            <person name="Lipzen A."/>
            <person name="Lutzoni F."/>
            <person name="Magnuson J."/>
            <person name="Mondo S."/>
            <person name="Nolan M."/>
            <person name="Ohm R."/>
            <person name="Pangilinan J."/>
            <person name="Park H.-J."/>
            <person name="Ramirez L."/>
            <person name="Alfaro M."/>
            <person name="Sun H."/>
            <person name="Tritt A."/>
            <person name="Yoshinaga Y."/>
            <person name="Zwiers L.-H."/>
            <person name="Turgeon B."/>
            <person name="Goodwin S."/>
            <person name="Spatafora J."/>
            <person name="Crous P."/>
            <person name="Grigoriev I."/>
        </authorList>
    </citation>
    <scope>NUCLEOTIDE SEQUENCE</scope>
    <source>
        <strain evidence="2">ATCC 16933</strain>
    </source>
</reference>
<dbReference type="EMBL" id="MU001696">
    <property type="protein sequence ID" value="KAF2453682.1"/>
    <property type="molecule type" value="Genomic_DNA"/>
</dbReference>
<feature type="domain" description="N-acetyltransferase" evidence="1">
    <location>
        <begin position="80"/>
        <end position="222"/>
    </location>
</feature>
<dbReference type="PROSITE" id="PS51186">
    <property type="entry name" value="GNAT"/>
    <property type="match status" value="1"/>
</dbReference>
<organism evidence="2 3">
    <name type="scientific">Lineolata rhizophorae</name>
    <dbReference type="NCBI Taxonomy" id="578093"/>
    <lineage>
        <taxon>Eukaryota</taxon>
        <taxon>Fungi</taxon>
        <taxon>Dikarya</taxon>
        <taxon>Ascomycota</taxon>
        <taxon>Pezizomycotina</taxon>
        <taxon>Dothideomycetes</taxon>
        <taxon>Dothideomycetes incertae sedis</taxon>
        <taxon>Lineolatales</taxon>
        <taxon>Lineolataceae</taxon>
        <taxon>Lineolata</taxon>
    </lineage>
</organism>
<proteinExistence type="predicted"/>
<dbReference type="PANTHER" id="PTHR42791:SF4">
    <property type="entry name" value="ACETYLTRANSFERASE, GNAT FAMILY FAMILY (AFU_ORTHOLOGUE AFUA_4G09540)-RELATED"/>
    <property type="match status" value="1"/>
</dbReference>
<protein>
    <submittedName>
        <fullName evidence="2">Acetyltransferase</fullName>
    </submittedName>
</protein>
<dbReference type="SUPFAM" id="SSF55729">
    <property type="entry name" value="Acyl-CoA N-acyltransferases (Nat)"/>
    <property type="match status" value="1"/>
</dbReference>